<feature type="transmembrane region" description="Helical" evidence="2">
    <location>
        <begin position="408"/>
        <end position="433"/>
    </location>
</feature>
<gene>
    <name evidence="3" type="ORF">CTheo_7454</name>
</gene>
<feature type="transmembrane region" description="Helical" evidence="2">
    <location>
        <begin position="538"/>
        <end position="562"/>
    </location>
</feature>
<feature type="transmembrane region" description="Helical" evidence="2">
    <location>
        <begin position="220"/>
        <end position="248"/>
    </location>
</feature>
<feature type="transmembrane region" description="Helical" evidence="2">
    <location>
        <begin position="568"/>
        <end position="589"/>
    </location>
</feature>
<accession>A0A5N5QCD5</accession>
<evidence type="ECO:0000313" key="3">
    <source>
        <dbReference type="EMBL" id="KAB5589108.1"/>
    </source>
</evidence>
<dbReference type="EMBL" id="SSOP01000317">
    <property type="protein sequence ID" value="KAB5589108.1"/>
    <property type="molecule type" value="Genomic_DNA"/>
</dbReference>
<evidence type="ECO:0000313" key="4">
    <source>
        <dbReference type="Proteomes" id="UP000383932"/>
    </source>
</evidence>
<feature type="transmembrane region" description="Helical" evidence="2">
    <location>
        <begin position="21"/>
        <end position="43"/>
    </location>
</feature>
<dbReference type="OrthoDB" id="3152367at2759"/>
<feature type="transmembrane region" description="Helical" evidence="2">
    <location>
        <begin position="380"/>
        <end position="402"/>
    </location>
</feature>
<proteinExistence type="predicted"/>
<keyword evidence="2" id="KW-1133">Transmembrane helix</keyword>
<reference evidence="3 4" key="1">
    <citation type="journal article" date="2019" name="Fungal Biol. Biotechnol.">
        <title>Draft genome sequence of fastidious pathogen Ceratobasidium theobromae, which causes vascular-streak dieback in Theobroma cacao.</title>
        <authorList>
            <person name="Ali S.S."/>
            <person name="Asman A."/>
            <person name="Shao J."/>
            <person name="Firmansyah A.P."/>
            <person name="Susilo A.W."/>
            <person name="Rosmana A."/>
            <person name="McMahon P."/>
            <person name="Junaid M."/>
            <person name="Guest D."/>
            <person name="Kheng T.Y."/>
            <person name="Meinhardt L.W."/>
            <person name="Bailey B.A."/>
        </authorList>
    </citation>
    <scope>NUCLEOTIDE SEQUENCE [LARGE SCALE GENOMIC DNA]</scope>
    <source>
        <strain evidence="3 4">CT2</strain>
    </source>
</reference>
<feature type="region of interest" description="Disordered" evidence="1">
    <location>
        <begin position="316"/>
        <end position="336"/>
    </location>
</feature>
<dbReference type="AlphaFoldDB" id="A0A5N5QCD5"/>
<protein>
    <recommendedName>
        <fullName evidence="5">Transmembrane protein</fullName>
    </recommendedName>
</protein>
<feature type="region of interest" description="Disordered" evidence="1">
    <location>
        <begin position="136"/>
        <end position="155"/>
    </location>
</feature>
<keyword evidence="4" id="KW-1185">Reference proteome</keyword>
<keyword evidence="2" id="KW-0472">Membrane</keyword>
<evidence type="ECO:0000256" key="2">
    <source>
        <dbReference type="SAM" id="Phobius"/>
    </source>
</evidence>
<feature type="region of interest" description="Disordered" evidence="1">
    <location>
        <begin position="482"/>
        <end position="505"/>
    </location>
</feature>
<comment type="caution">
    <text evidence="3">The sequence shown here is derived from an EMBL/GenBank/DDBJ whole genome shotgun (WGS) entry which is preliminary data.</text>
</comment>
<evidence type="ECO:0008006" key="5">
    <source>
        <dbReference type="Google" id="ProtNLM"/>
    </source>
</evidence>
<feature type="transmembrane region" description="Helical" evidence="2">
    <location>
        <begin position="55"/>
        <end position="79"/>
    </location>
</feature>
<sequence length="607" mass="66982">MPSPDDFERDSGRATRARTRLIVEGFSNLALIAIFFAGVQAQLISVTNDKNENALAVATNAAFFGGLIFCVFTAVLATLSARWFSILREDDSDYLSSRWLAQDRFAVCAEEGRSKGPDLKLYLDYQISSLEDARNKLPRPAQINSESGSGPGKLNPTEFDIECILKLLKNERGDQLPTATRIGKKRERASSQQGTQVDDRSAELDEAEESKTAATGRERILSYALFSPLIVAFPSFSLFILGIILLTWNKLPRPVAIFTSATALVVALTVPGATKLNEQSGSVGLDLEVLEFASMNGQRLIIDTTTGQGQVHAEPTQHSAPVHTPTPGLHGHSPYRRRRADRQSTSMSISQSMMISSGDYGDGISGRATRQRTQLIVDGFSNLALVAVLFSGVQAQLISITVDDESNMLAVATNAVFFGGLMLSVFSALLASLSGRWFSILREDDSEYLSSCWLATECNEKHPNLEDYVRFQLRVWEEKMSDNADLDEKPPVSSENPEDGPLVNPRDEDIRRVLQILEREKKEPNGDTTVRERLMSKVLLSALMICTAAFVLFCCGIIMLVWNKQRKPVAIFTSAIVLVCGSLIPLFFLKHRRKHVISQFNLGRPAL</sequence>
<evidence type="ECO:0000256" key="1">
    <source>
        <dbReference type="SAM" id="MobiDB-lite"/>
    </source>
</evidence>
<feature type="transmembrane region" description="Helical" evidence="2">
    <location>
        <begin position="254"/>
        <end position="273"/>
    </location>
</feature>
<feature type="region of interest" description="Disordered" evidence="1">
    <location>
        <begin position="178"/>
        <end position="211"/>
    </location>
</feature>
<keyword evidence="2" id="KW-0812">Transmembrane</keyword>
<dbReference type="Proteomes" id="UP000383932">
    <property type="component" value="Unassembled WGS sequence"/>
</dbReference>
<organism evidence="3 4">
    <name type="scientific">Ceratobasidium theobromae</name>
    <dbReference type="NCBI Taxonomy" id="1582974"/>
    <lineage>
        <taxon>Eukaryota</taxon>
        <taxon>Fungi</taxon>
        <taxon>Dikarya</taxon>
        <taxon>Basidiomycota</taxon>
        <taxon>Agaricomycotina</taxon>
        <taxon>Agaricomycetes</taxon>
        <taxon>Cantharellales</taxon>
        <taxon>Ceratobasidiaceae</taxon>
        <taxon>Ceratobasidium</taxon>
    </lineage>
</organism>
<name>A0A5N5QCD5_9AGAM</name>